<dbReference type="SUPFAM" id="SSF101744">
    <property type="entry name" value="Rof/RNase P subunit-like"/>
    <property type="match status" value="1"/>
</dbReference>
<protein>
    <recommendedName>
        <fullName evidence="1">glutathione gamma-glutamylcysteinyltransferase</fullName>
        <ecNumber evidence="1">2.3.2.15</ecNumber>
    </recommendedName>
</protein>
<feature type="transmembrane region" description="Helical" evidence="6">
    <location>
        <begin position="750"/>
        <end position="768"/>
    </location>
</feature>
<evidence type="ECO:0000256" key="1">
    <source>
        <dbReference type="ARBA" id="ARBA00012468"/>
    </source>
</evidence>
<evidence type="ECO:0000313" key="8">
    <source>
        <dbReference type="EMBL" id="KAF4709423.1"/>
    </source>
</evidence>
<dbReference type="Pfam" id="PF05023">
    <property type="entry name" value="Phytochelatin"/>
    <property type="match status" value="1"/>
</dbReference>
<evidence type="ECO:0000256" key="3">
    <source>
        <dbReference type="ARBA" id="ARBA00022679"/>
    </source>
</evidence>
<dbReference type="GO" id="GO:0001682">
    <property type="term" value="P:tRNA 5'-leader removal"/>
    <property type="evidence" value="ECO:0007669"/>
    <property type="project" value="InterPro"/>
</dbReference>
<evidence type="ECO:0000256" key="4">
    <source>
        <dbReference type="ARBA" id="ARBA00022723"/>
    </source>
</evidence>
<evidence type="ECO:0000256" key="6">
    <source>
        <dbReference type="SAM" id="Phobius"/>
    </source>
</evidence>
<dbReference type="GO" id="GO:0046872">
    <property type="term" value="F:metal ion binding"/>
    <property type="evidence" value="ECO:0007669"/>
    <property type="project" value="UniProtKB-KW"/>
</dbReference>
<keyword evidence="6" id="KW-1133">Transmembrane helix</keyword>
<keyword evidence="9" id="KW-1185">Reference proteome</keyword>
<evidence type="ECO:0000259" key="7">
    <source>
        <dbReference type="PROSITE" id="PS51443"/>
    </source>
</evidence>
<keyword evidence="6" id="KW-0472">Membrane</keyword>
<evidence type="ECO:0000313" key="9">
    <source>
        <dbReference type="Proteomes" id="UP000553632"/>
    </source>
</evidence>
<dbReference type="Pfam" id="PF01868">
    <property type="entry name" value="RNase_P-MRP_p29"/>
    <property type="match status" value="1"/>
</dbReference>
<dbReference type="SUPFAM" id="SSF54001">
    <property type="entry name" value="Cysteine proteinases"/>
    <property type="match status" value="1"/>
</dbReference>
<feature type="compositionally biased region" description="Low complexity" evidence="5">
    <location>
        <begin position="1000"/>
        <end position="1019"/>
    </location>
</feature>
<dbReference type="GO" id="GO:0010038">
    <property type="term" value="P:response to metal ion"/>
    <property type="evidence" value="ECO:0007669"/>
    <property type="project" value="InterPro"/>
</dbReference>
<dbReference type="InterPro" id="IPR007719">
    <property type="entry name" value="PCS_N"/>
</dbReference>
<keyword evidence="3" id="KW-0808">Transferase</keyword>
<dbReference type="PANTHER" id="PTHR33447">
    <property type="entry name" value="GLUTATHIONE GAMMA-GLUTAMYLCYSTEINYLTRANSFERASE"/>
    <property type="match status" value="1"/>
</dbReference>
<dbReference type="Gene3D" id="2.30.30.210">
    <property type="entry name" value="Ribonuclease P/MRP, subunit p29"/>
    <property type="match status" value="1"/>
</dbReference>
<feature type="transmembrane region" description="Helical" evidence="6">
    <location>
        <begin position="613"/>
        <end position="635"/>
    </location>
</feature>
<evidence type="ECO:0000256" key="2">
    <source>
        <dbReference type="ARBA" id="ARBA00022539"/>
    </source>
</evidence>
<dbReference type="GO" id="GO:0003723">
    <property type="term" value="F:RNA binding"/>
    <property type="evidence" value="ECO:0007669"/>
    <property type="project" value="InterPro"/>
</dbReference>
<feature type="region of interest" description="Disordered" evidence="5">
    <location>
        <begin position="889"/>
        <end position="919"/>
    </location>
</feature>
<dbReference type="InterPro" id="IPR036980">
    <property type="entry name" value="RNase_P/MRP_Rpp29_sf"/>
</dbReference>
<feature type="non-terminal residue" evidence="8">
    <location>
        <position position="1542"/>
    </location>
</feature>
<dbReference type="SMART" id="SM00538">
    <property type="entry name" value="POP4"/>
    <property type="match status" value="1"/>
</dbReference>
<dbReference type="EMBL" id="JABANO010031954">
    <property type="protein sequence ID" value="KAF4709423.1"/>
    <property type="molecule type" value="Genomic_DNA"/>
</dbReference>
<dbReference type="GO" id="GO:0030677">
    <property type="term" value="C:ribonuclease P complex"/>
    <property type="evidence" value="ECO:0007669"/>
    <property type="project" value="InterPro"/>
</dbReference>
<feature type="compositionally biased region" description="Pro residues" evidence="5">
    <location>
        <begin position="902"/>
        <end position="919"/>
    </location>
</feature>
<dbReference type="EC" id="2.3.2.15" evidence="1"/>
<keyword evidence="2" id="KW-0104">Cadmium</keyword>
<dbReference type="GO" id="GO:0046938">
    <property type="term" value="P:phytochelatin biosynthetic process"/>
    <property type="evidence" value="ECO:0007669"/>
    <property type="project" value="InterPro"/>
</dbReference>
<feature type="transmembrane region" description="Helical" evidence="6">
    <location>
        <begin position="517"/>
        <end position="539"/>
    </location>
</feature>
<dbReference type="InterPro" id="IPR029058">
    <property type="entry name" value="AB_hydrolase_fold"/>
</dbReference>
<reference evidence="8 9" key="1">
    <citation type="submission" date="2020-04" db="EMBL/GenBank/DDBJ databases">
        <title>Perkinsus olseni comparative genomics.</title>
        <authorList>
            <person name="Bogema D.R."/>
        </authorList>
    </citation>
    <scope>NUCLEOTIDE SEQUENCE [LARGE SCALE GENOMIC DNA]</scope>
    <source>
        <strain evidence="8 9">ATCC PRA-207</strain>
    </source>
</reference>
<feature type="transmembrane region" description="Helical" evidence="6">
    <location>
        <begin position="560"/>
        <end position="578"/>
    </location>
</feature>
<evidence type="ECO:0000256" key="5">
    <source>
        <dbReference type="SAM" id="MobiDB-lite"/>
    </source>
</evidence>
<dbReference type="PROSITE" id="PS51443">
    <property type="entry name" value="PCS"/>
    <property type="match status" value="1"/>
</dbReference>
<sequence>MPTSPRAVPQGVFYQKTLPDDEPTVCSKEGRRRLSEAMADGHAYPFLPLMCQFKTQDQPAYCGLTTLIMTLNTLGIDPWRTWRGVWRWYDENHLGACCINLEEVASEGISIDTFACLARCNGLGVQVRRPSLEEPSECSTTATESTAEPNLDAQFLQGFRDTVKSWTSDGRLLESCGGLDKVVLVVSYDRAAVGQTGSGHFSPIGAYHAASDSVLVLDVARFKYPPHWIKLPRLVKAMYPIDNATGNSRGYIVLGRQRAGSLPPEAGPKLLALASIPTSATMALTTAFQNEIQRQSAEVELSSRQPTLPRETYLEELFRCFLRAVARLDSPIMRGVFFAVAEQRRLVDTINVYWSPQGDNENDDKASIVATLLHAFGDESSHPPVAGRLPPMFGPSRDRADWMDDKAIAAVWVAVFFCLPDELLMVSNGKSGTSSECQAAATELGPDMDTLLPSSELTPLGQVVGADLQLLSRIQSALYLHRKHVDREEEEEEAEDRLKDVHRASRGKPAAIALRSFLEGTICLTTGLAIISMMSLVMGRKRKVVRLAQILRTLPSHARNALAVGVFMALYNGMVARARPGSVADSSPLSSPFFRGFVSTMCALPLAERSGRYFVALFVICRACEVLTVLGYANLSPRLRGLIDRICLGSPATAASLVTLMVGDGILVDAWVRHPESMDLKYRRFVGIQTMVEGDRLEAFLNRVGGPGELPPQVKIRYENTPLCGLHHYRGVDGCVPSILNFSLNSFTRLNVPLYAKLYLATFIIALIKGERNLTKAARRFVLNVGQSSLYMTAQVGLVHLIVCAGSNLISPESLNSKRGPFMSGMLAGPAILLEKPQRRREIAMFVLSHALHIMLQRVTIGPALRRLLLVLAACGVGTLTYAFDAEETRSTGQRKSMLPAAPTPPISGSLRPPPCLPRDLPPSSSACSLYSESELSLEEYHSDCGDSSDVERTSAPSAPAAAAAVESFLDSVFGGGGGGGRKAQPKRGNKAKGKKRKGGANARKAPSAAVSSPSTSSVRLEERVSLPGSPPAQDLIYSTLDGDRLMDFNPEVAVPRIMKWAGVYAGLKDEDAAFTKIRDQYNRQIATKPVPLDAGMAKVPRPRQEDIGPMLSRRATKLRGIDDRKRGGKPADDKEKQRRLSAASDLRELWLSYINKTCVMEGGRLDMRQLRQASWLGAVVEVIDCTDKYMIGLAGTVVMENQNSLVVMDHDDGRYRLLPKSVCTFELRVGSPSSEGGHGHRVTVFGPDDFLVMASPCICRRLPPLVSPRRVMTGARRGFSSSSSSAGPSFTTGVMRWHHKTQDFNKYEYALVTPTDDHVGFKSRRSAPQPRFVFFPSFSLVSSREEWRTVAKHLAELGHTSAIVDWPGFALKDGFANWAMLEDVFQGTLVSTYTHYAYQATVYVLRALRELEEERKQKIAHVVATSPTWLAYLRRWVGEGKPKALARRQQYIENRLPEMLATWFRLSRVYGGKGMVKRIMKRQMDPNSLTPQLIFQKRVILRRHRPYQLDTAMIVGRTDPVKDTVTFMREIMQGTRLQWEG</sequence>
<dbReference type="InterPro" id="IPR023534">
    <property type="entry name" value="Rof/RNase_P-like"/>
</dbReference>
<feature type="region of interest" description="Disordered" evidence="5">
    <location>
        <begin position="976"/>
        <end position="1036"/>
    </location>
</feature>
<organism evidence="8 9">
    <name type="scientific">Perkinsus olseni</name>
    <name type="common">Perkinsus atlanticus</name>
    <dbReference type="NCBI Taxonomy" id="32597"/>
    <lineage>
        <taxon>Eukaryota</taxon>
        <taxon>Sar</taxon>
        <taxon>Alveolata</taxon>
        <taxon>Perkinsozoa</taxon>
        <taxon>Perkinsea</taxon>
        <taxon>Perkinsida</taxon>
        <taxon>Perkinsidae</taxon>
        <taxon>Perkinsus</taxon>
    </lineage>
</organism>
<comment type="caution">
    <text evidence="8">The sequence shown here is derived from an EMBL/GenBank/DDBJ whole genome shotgun (WGS) entry which is preliminary data.</text>
</comment>
<feature type="transmembrane region" description="Helical" evidence="6">
    <location>
        <begin position="789"/>
        <end position="810"/>
    </location>
</feature>
<dbReference type="InterPro" id="IPR038765">
    <property type="entry name" value="Papain-like_cys_pep_sf"/>
</dbReference>
<feature type="region of interest" description="Disordered" evidence="5">
    <location>
        <begin position="1113"/>
        <end position="1141"/>
    </location>
</feature>
<keyword evidence="6" id="KW-0812">Transmembrane</keyword>
<name>A0A7J6QMB3_PEROL</name>
<feature type="compositionally biased region" description="Basic and acidic residues" evidence="5">
    <location>
        <begin position="1120"/>
        <end position="1139"/>
    </location>
</feature>
<dbReference type="GO" id="GO:0016756">
    <property type="term" value="F:glutathione gamma-glutamylcysteinyltransferase activity"/>
    <property type="evidence" value="ECO:0007669"/>
    <property type="project" value="UniProtKB-EC"/>
</dbReference>
<dbReference type="SUPFAM" id="SSF53474">
    <property type="entry name" value="alpha/beta-Hydrolases"/>
    <property type="match status" value="1"/>
</dbReference>
<feature type="domain" description="Peptidase C83" evidence="7">
    <location>
        <begin position="8"/>
        <end position="259"/>
    </location>
</feature>
<dbReference type="InterPro" id="IPR040409">
    <property type="entry name" value="PCS-like"/>
</dbReference>
<feature type="compositionally biased region" description="Basic residues" evidence="5">
    <location>
        <begin position="984"/>
        <end position="999"/>
    </location>
</feature>
<feature type="transmembrane region" description="Helical" evidence="6">
    <location>
        <begin position="647"/>
        <end position="672"/>
    </location>
</feature>
<dbReference type="Proteomes" id="UP000553632">
    <property type="component" value="Unassembled WGS sequence"/>
</dbReference>
<dbReference type="FunFam" id="3.90.70.30:FF:000001">
    <property type="entry name" value="Glutathione gamma-glutamylcysteinyltransferase 1"/>
    <property type="match status" value="1"/>
</dbReference>
<dbReference type="InterPro" id="IPR002730">
    <property type="entry name" value="Rpp29/RNP1"/>
</dbReference>
<keyword evidence="4" id="KW-0479">Metal-binding</keyword>
<dbReference type="InterPro" id="IPR038156">
    <property type="entry name" value="PCS_N_sf"/>
</dbReference>
<gene>
    <name evidence="8" type="ORF">FOZ63_029424</name>
</gene>
<accession>A0A7J6QMB3</accession>
<proteinExistence type="predicted"/>
<dbReference type="Gene3D" id="3.90.70.30">
    <property type="entry name" value="Phytochelatin synthase, N-terminal domain"/>
    <property type="match status" value="1"/>
</dbReference>